<name>D2V491_NAEGR</name>
<dbReference type="RefSeq" id="XP_002681084.1">
    <property type="nucleotide sequence ID" value="XM_002681038.1"/>
</dbReference>
<evidence type="ECO:0000256" key="1">
    <source>
        <dbReference type="SAM" id="MobiDB-lite"/>
    </source>
</evidence>
<dbReference type="InParanoid" id="D2V491"/>
<organism evidence="3">
    <name type="scientific">Naegleria gruberi</name>
    <name type="common">Amoeba</name>
    <dbReference type="NCBI Taxonomy" id="5762"/>
    <lineage>
        <taxon>Eukaryota</taxon>
        <taxon>Discoba</taxon>
        <taxon>Heterolobosea</taxon>
        <taxon>Tetramitia</taxon>
        <taxon>Eutetramitia</taxon>
        <taxon>Vahlkampfiidae</taxon>
        <taxon>Naegleria</taxon>
    </lineage>
</organism>
<feature type="region of interest" description="Disordered" evidence="1">
    <location>
        <begin position="326"/>
        <end position="350"/>
    </location>
</feature>
<proteinExistence type="predicted"/>
<evidence type="ECO:0000313" key="3">
    <source>
        <dbReference type="Proteomes" id="UP000006671"/>
    </source>
</evidence>
<dbReference type="VEuPathDB" id="AmoebaDB:NAEGRDRAFT_46570"/>
<dbReference type="AlphaFoldDB" id="D2V491"/>
<sequence>MSTLSTKYVPHRLRPENIIKTEAREATLPSNQEHLKVALYASSVCVGEPERTPANFDTTKGDDFDKTGKELMRTALERKEVVDLEKLNSEAYLHDLRGVHFDVGHEPHKPHLKTLAQASFTKPSDAVLNENKKNIITSEQGYIIGKSSIVKHIPEDWKNCLKTNVQDDFVTPSEQMEKNLELGKQSVPRSRPIREQSSVLSTKTIPSEQSIHDIRQENEADADRIIEDMRTCHYCNNKDKELAKDTEFNSNYGEKNMNDLRYTFTVKKNESKVVMGYDPQEEIENKYNTTYKNTIHQTTNSISHSVERSKMEKKKRDDIRDFMRKSSIEFGNEKPPISSTTQLDYRPVKF</sequence>
<dbReference type="OMA" id="HDLRGVH"/>
<dbReference type="OrthoDB" id="10339926at2759"/>
<dbReference type="Proteomes" id="UP000006671">
    <property type="component" value="Unassembled WGS sequence"/>
</dbReference>
<dbReference type="GeneID" id="8848409"/>
<reference evidence="2 3" key="1">
    <citation type="journal article" date="2010" name="Cell">
        <title>The genome of Naegleria gruberi illuminates early eukaryotic versatility.</title>
        <authorList>
            <person name="Fritz-Laylin L.K."/>
            <person name="Prochnik S.E."/>
            <person name="Ginger M.L."/>
            <person name="Dacks J.B."/>
            <person name="Carpenter M.L."/>
            <person name="Field M.C."/>
            <person name="Kuo A."/>
            <person name="Paredez A."/>
            <person name="Chapman J."/>
            <person name="Pham J."/>
            <person name="Shu S."/>
            <person name="Neupane R."/>
            <person name="Cipriano M."/>
            <person name="Mancuso J."/>
            <person name="Tu H."/>
            <person name="Salamov A."/>
            <person name="Lindquist E."/>
            <person name="Shapiro H."/>
            <person name="Lucas S."/>
            <person name="Grigoriev I.V."/>
            <person name="Cande W.Z."/>
            <person name="Fulton C."/>
            <person name="Rokhsar D.S."/>
            <person name="Dawson S.C."/>
        </authorList>
    </citation>
    <scope>NUCLEOTIDE SEQUENCE [LARGE SCALE GENOMIC DNA]</scope>
    <source>
        <strain evidence="2 3">NEG-M</strain>
    </source>
</reference>
<dbReference type="EMBL" id="GG738851">
    <property type="protein sequence ID" value="EFC48340.1"/>
    <property type="molecule type" value="Genomic_DNA"/>
</dbReference>
<gene>
    <name evidence="2" type="ORF">NAEGRDRAFT_46570</name>
</gene>
<feature type="region of interest" description="Disordered" evidence="1">
    <location>
        <begin position="299"/>
        <end position="318"/>
    </location>
</feature>
<keyword evidence="3" id="KW-1185">Reference proteome</keyword>
<accession>D2V491</accession>
<protein>
    <submittedName>
        <fullName evidence="2">Predicted protein</fullName>
    </submittedName>
</protein>
<evidence type="ECO:0000313" key="2">
    <source>
        <dbReference type="EMBL" id="EFC48340.1"/>
    </source>
</evidence>
<dbReference type="KEGG" id="ngr:NAEGRDRAFT_46570"/>
<feature type="compositionally biased region" description="Basic and acidic residues" evidence="1">
    <location>
        <begin position="305"/>
        <end position="318"/>
    </location>
</feature>